<gene>
    <name evidence="8" type="ORF">ABW02_02145</name>
</gene>
<dbReference type="GO" id="GO:0022857">
    <property type="term" value="F:transmembrane transporter activity"/>
    <property type="evidence" value="ECO:0007669"/>
    <property type="project" value="InterPro"/>
</dbReference>
<dbReference type="InterPro" id="IPR000390">
    <property type="entry name" value="Small_drug/metabolite_transptr"/>
</dbReference>
<dbReference type="Pfam" id="PF00893">
    <property type="entry name" value="Multi_Drug_Res"/>
    <property type="match status" value="1"/>
</dbReference>
<evidence type="ECO:0000256" key="7">
    <source>
        <dbReference type="SAM" id="Phobius"/>
    </source>
</evidence>
<keyword evidence="2" id="KW-1003">Cell membrane</keyword>
<dbReference type="Gene3D" id="1.10.3730.20">
    <property type="match status" value="1"/>
</dbReference>
<name>A0A0J1IRH3_NIACI</name>
<dbReference type="PATRIC" id="fig|1397.4.peg.479"/>
<dbReference type="PANTHER" id="PTHR30561">
    <property type="entry name" value="SMR FAMILY PROTON-DEPENDENT DRUG EFFLUX TRANSPORTER SUGE"/>
    <property type="match status" value="1"/>
</dbReference>
<comment type="subcellular location">
    <subcellularLocation>
        <location evidence="1 6">Cell membrane</location>
        <topology evidence="1 6">Multi-pass membrane protein</topology>
    </subcellularLocation>
</comment>
<dbReference type="GO" id="GO:0005886">
    <property type="term" value="C:plasma membrane"/>
    <property type="evidence" value="ECO:0007669"/>
    <property type="project" value="UniProtKB-SubCell"/>
</dbReference>
<dbReference type="Proteomes" id="UP000036045">
    <property type="component" value="Unassembled WGS sequence"/>
</dbReference>
<reference evidence="8 9" key="1">
    <citation type="submission" date="2015-05" db="EMBL/GenBank/DDBJ databases">
        <title>Whole genome sequence and identification of bacterial endophytes from Costus igneus.</title>
        <authorList>
            <person name="Lee Y.P."/>
            <person name="Gan H.M."/>
            <person name="Eng W."/>
            <person name="Wheatley M.S."/>
            <person name="Caraballo A."/>
            <person name="Polter S."/>
            <person name="Savka M.A."/>
            <person name="Hudson A.O."/>
        </authorList>
    </citation>
    <scope>NUCLEOTIDE SEQUENCE [LARGE SCALE GENOMIC DNA]</scope>
    <source>
        <strain evidence="8 9">RIT379</strain>
    </source>
</reference>
<proteinExistence type="inferred from homology"/>
<organism evidence="8 9">
    <name type="scientific">Niallia circulans</name>
    <name type="common">Bacillus circulans</name>
    <dbReference type="NCBI Taxonomy" id="1397"/>
    <lineage>
        <taxon>Bacteria</taxon>
        <taxon>Bacillati</taxon>
        <taxon>Bacillota</taxon>
        <taxon>Bacilli</taxon>
        <taxon>Bacillales</taxon>
        <taxon>Bacillaceae</taxon>
        <taxon>Niallia</taxon>
    </lineage>
</organism>
<evidence type="ECO:0000313" key="8">
    <source>
        <dbReference type="EMBL" id="KLV28558.1"/>
    </source>
</evidence>
<evidence type="ECO:0000256" key="3">
    <source>
        <dbReference type="ARBA" id="ARBA00022692"/>
    </source>
</evidence>
<dbReference type="RefSeq" id="WP_047940252.1">
    <property type="nucleotide sequence ID" value="NZ_LDPH01000001.1"/>
</dbReference>
<evidence type="ECO:0000256" key="5">
    <source>
        <dbReference type="ARBA" id="ARBA00023136"/>
    </source>
</evidence>
<feature type="transmembrane region" description="Helical" evidence="7">
    <location>
        <begin position="58"/>
        <end position="77"/>
    </location>
</feature>
<dbReference type="InterPro" id="IPR045324">
    <property type="entry name" value="Small_multidrug_res"/>
</dbReference>
<accession>A0A0J1IRH3</accession>
<evidence type="ECO:0000256" key="4">
    <source>
        <dbReference type="ARBA" id="ARBA00022989"/>
    </source>
</evidence>
<evidence type="ECO:0000256" key="6">
    <source>
        <dbReference type="RuleBase" id="RU003942"/>
    </source>
</evidence>
<keyword evidence="4 7" id="KW-1133">Transmembrane helix</keyword>
<dbReference type="AlphaFoldDB" id="A0A0J1IRH3"/>
<comment type="similarity">
    <text evidence="6">Belongs to the drug/metabolite transporter (DMT) superfamily. Small multidrug resistance (SMR) (TC 2.A.7.1) family.</text>
</comment>
<dbReference type="PANTHER" id="PTHR30561:SF7">
    <property type="entry name" value="GUANIDINIUM EFFLUX SYSTEM SUBUNIT GDNC-RELATED"/>
    <property type="match status" value="1"/>
</dbReference>
<keyword evidence="3 6" id="KW-0812">Transmembrane</keyword>
<evidence type="ECO:0000256" key="1">
    <source>
        <dbReference type="ARBA" id="ARBA00004651"/>
    </source>
</evidence>
<feature type="transmembrane region" description="Helical" evidence="7">
    <location>
        <begin position="83"/>
        <end position="102"/>
    </location>
</feature>
<dbReference type="EMBL" id="LDPH01000001">
    <property type="protein sequence ID" value="KLV28558.1"/>
    <property type="molecule type" value="Genomic_DNA"/>
</dbReference>
<feature type="transmembrane region" description="Helical" evidence="7">
    <location>
        <begin position="28"/>
        <end position="46"/>
    </location>
</feature>
<keyword evidence="5 7" id="KW-0472">Membrane</keyword>
<dbReference type="InterPro" id="IPR037185">
    <property type="entry name" value="EmrE-like"/>
</dbReference>
<evidence type="ECO:0000256" key="2">
    <source>
        <dbReference type="ARBA" id="ARBA00022475"/>
    </source>
</evidence>
<dbReference type="SUPFAM" id="SSF103481">
    <property type="entry name" value="Multidrug resistance efflux transporter EmrE"/>
    <property type="match status" value="1"/>
</dbReference>
<sequence>MNKYWMMVFSAGIVEVAWVSGLKHASSFWEWSGTIIAIVISFYLMIYTTRYLPIGTVYAVFTGLGTAGTVIAEIVLFNEPINIAKIILMLVLLIGVIGLKMVTDEAAKSGGGLNNKWHG</sequence>
<evidence type="ECO:0000313" key="9">
    <source>
        <dbReference type="Proteomes" id="UP000036045"/>
    </source>
</evidence>
<protein>
    <submittedName>
        <fullName evidence="8">Multidrug resistance protein SMR</fullName>
    </submittedName>
</protein>
<keyword evidence="9" id="KW-1185">Reference proteome</keyword>
<comment type="caution">
    <text evidence="8">The sequence shown here is derived from an EMBL/GenBank/DDBJ whole genome shotgun (WGS) entry which is preliminary data.</text>
</comment>